<organism evidence="4 5">
    <name type="scientific">Kouleothrix aurantiaca</name>
    <dbReference type="NCBI Taxonomy" id="186479"/>
    <lineage>
        <taxon>Bacteria</taxon>
        <taxon>Bacillati</taxon>
        <taxon>Chloroflexota</taxon>
        <taxon>Chloroflexia</taxon>
        <taxon>Chloroflexales</taxon>
        <taxon>Roseiflexineae</taxon>
        <taxon>Roseiflexaceae</taxon>
        <taxon>Kouleothrix</taxon>
    </lineage>
</organism>
<dbReference type="GO" id="GO:0009103">
    <property type="term" value="P:lipopolysaccharide biosynthetic process"/>
    <property type="evidence" value="ECO:0007669"/>
    <property type="project" value="TreeGrafter"/>
</dbReference>
<dbReference type="PANTHER" id="PTHR46401">
    <property type="entry name" value="GLYCOSYLTRANSFERASE WBBK-RELATED"/>
    <property type="match status" value="1"/>
</dbReference>
<keyword evidence="5" id="KW-1185">Reference proteome</keyword>
<evidence type="ECO:0000259" key="3">
    <source>
        <dbReference type="Pfam" id="PF13439"/>
    </source>
</evidence>
<gene>
    <name evidence="4" type="ORF">SE17_22780</name>
</gene>
<proteinExistence type="predicted"/>
<keyword evidence="1 4" id="KW-0808">Transferase</keyword>
<protein>
    <submittedName>
        <fullName evidence="4">Glycosyl transferase family 1</fullName>
    </submittedName>
</protein>
<feature type="non-terminal residue" evidence="4">
    <location>
        <position position="308"/>
    </location>
</feature>
<evidence type="ECO:0000259" key="2">
    <source>
        <dbReference type="Pfam" id="PF00534"/>
    </source>
</evidence>
<dbReference type="Proteomes" id="UP000050509">
    <property type="component" value="Unassembled WGS sequence"/>
</dbReference>
<dbReference type="AlphaFoldDB" id="A0A0P9CXU5"/>
<accession>A0A0P9CXU5</accession>
<feature type="domain" description="Glycosyl transferase family 1" evidence="2">
    <location>
        <begin position="197"/>
        <end position="306"/>
    </location>
</feature>
<dbReference type="Pfam" id="PF00534">
    <property type="entry name" value="Glycos_transf_1"/>
    <property type="match status" value="1"/>
</dbReference>
<dbReference type="InterPro" id="IPR001296">
    <property type="entry name" value="Glyco_trans_1"/>
</dbReference>
<sequence length="308" mass="33818">MPSNTSLRIGIDASRIAVDTRTGTEHYTYELIAALAALDRQNRYTLYCNQRPAALPPLGPNFALRSMPFRRLWTHARLSAELAPHPPDTLFVPAHVLPLGAPLRRFRSVVTIHDMGYLHFPEAHTPLHRRYLQLSTWWSARAASHVIAISGATRDDLVRYAGVSPAKITVIHHGLSPRFRPVPNARAVVQARYGIAEPYFCYIGTVQPRKNLVRLIEAFAQLVAQSPAEPLALVIAGKRGWLTEAIEQRAAALGVAGRVRFTGYVPDDDVPVLLSGALAFAFPSLYEGFGMPVLEAMACGTPVLTSTT</sequence>
<dbReference type="PANTHER" id="PTHR46401:SF2">
    <property type="entry name" value="GLYCOSYLTRANSFERASE WBBK-RELATED"/>
    <property type="match status" value="1"/>
</dbReference>
<dbReference type="CDD" id="cd03809">
    <property type="entry name" value="GT4_MtfB-like"/>
    <property type="match status" value="1"/>
</dbReference>
<name>A0A0P9CXU5_9CHLR</name>
<dbReference type="Gene3D" id="3.40.50.2000">
    <property type="entry name" value="Glycogen Phosphorylase B"/>
    <property type="match status" value="2"/>
</dbReference>
<dbReference type="GO" id="GO:0016757">
    <property type="term" value="F:glycosyltransferase activity"/>
    <property type="evidence" value="ECO:0007669"/>
    <property type="project" value="InterPro"/>
</dbReference>
<comment type="caution">
    <text evidence="4">The sequence shown here is derived from an EMBL/GenBank/DDBJ whole genome shotgun (WGS) entry which is preliminary data.</text>
</comment>
<dbReference type="Pfam" id="PF13439">
    <property type="entry name" value="Glyco_transf_4"/>
    <property type="match status" value="1"/>
</dbReference>
<evidence type="ECO:0000313" key="5">
    <source>
        <dbReference type="Proteomes" id="UP000050509"/>
    </source>
</evidence>
<dbReference type="InterPro" id="IPR028098">
    <property type="entry name" value="Glyco_trans_4-like_N"/>
</dbReference>
<feature type="domain" description="Glycosyltransferase subfamily 4-like N-terminal" evidence="3">
    <location>
        <begin position="23"/>
        <end position="176"/>
    </location>
</feature>
<evidence type="ECO:0000256" key="1">
    <source>
        <dbReference type="ARBA" id="ARBA00022679"/>
    </source>
</evidence>
<reference evidence="4 5" key="1">
    <citation type="submission" date="2015-09" db="EMBL/GenBank/DDBJ databases">
        <title>Draft genome sequence of Kouleothrix aurantiaca JCM 19913.</title>
        <authorList>
            <person name="Hemp J."/>
        </authorList>
    </citation>
    <scope>NUCLEOTIDE SEQUENCE [LARGE SCALE GENOMIC DNA]</scope>
    <source>
        <strain evidence="4 5">COM-B</strain>
    </source>
</reference>
<dbReference type="EMBL" id="LJCR01001039">
    <property type="protein sequence ID" value="KPV51164.1"/>
    <property type="molecule type" value="Genomic_DNA"/>
</dbReference>
<dbReference type="SUPFAM" id="SSF53756">
    <property type="entry name" value="UDP-Glycosyltransferase/glycogen phosphorylase"/>
    <property type="match status" value="1"/>
</dbReference>
<evidence type="ECO:0000313" key="4">
    <source>
        <dbReference type="EMBL" id="KPV51164.1"/>
    </source>
</evidence>